<dbReference type="InterPro" id="IPR007167">
    <property type="entry name" value="Fe-transptr_FeoA-like"/>
</dbReference>
<accession>A0A375I3S8</accession>
<dbReference type="InterPro" id="IPR008988">
    <property type="entry name" value="Transcriptional_repressor_C"/>
</dbReference>
<protein>
    <submittedName>
        <fullName evidence="3">FeoA domain</fullName>
    </submittedName>
</protein>
<dbReference type="EMBL" id="OMOH01000003">
    <property type="protein sequence ID" value="SPF67843.1"/>
    <property type="molecule type" value="Genomic_DNA"/>
</dbReference>
<dbReference type="RefSeq" id="WP_239018387.1">
    <property type="nucleotide sequence ID" value="NZ_OMOH01000003.1"/>
</dbReference>
<sequence>MSAVTTTDRRPRLDGVVPLTALGPGDTGTISYVDPDLDHSVQHRLRLLGFCEGREIAYVRRAFWAGPIVFRVCDVHMCLRAEQAAMIHVRTGA</sequence>
<keyword evidence="4" id="KW-1185">Reference proteome</keyword>
<dbReference type="AlphaFoldDB" id="A0A375I3S8"/>
<dbReference type="Proteomes" id="UP000265962">
    <property type="component" value="Unassembled WGS sequence"/>
</dbReference>
<dbReference type="SMART" id="SM00899">
    <property type="entry name" value="FeoA"/>
    <property type="match status" value="1"/>
</dbReference>
<dbReference type="Pfam" id="PF04023">
    <property type="entry name" value="FeoA"/>
    <property type="match status" value="1"/>
</dbReference>
<evidence type="ECO:0000313" key="4">
    <source>
        <dbReference type="Proteomes" id="UP000265962"/>
    </source>
</evidence>
<dbReference type="GO" id="GO:0046914">
    <property type="term" value="F:transition metal ion binding"/>
    <property type="evidence" value="ECO:0007669"/>
    <property type="project" value="InterPro"/>
</dbReference>
<evidence type="ECO:0000259" key="2">
    <source>
        <dbReference type="SMART" id="SM00899"/>
    </source>
</evidence>
<gene>
    <name evidence="3" type="ORF">PROPJV5_0796</name>
</gene>
<evidence type="ECO:0000256" key="1">
    <source>
        <dbReference type="ARBA" id="ARBA00023004"/>
    </source>
</evidence>
<dbReference type="SUPFAM" id="SSF50037">
    <property type="entry name" value="C-terminal domain of transcriptional repressors"/>
    <property type="match status" value="1"/>
</dbReference>
<proteinExistence type="predicted"/>
<keyword evidence="1" id="KW-0408">Iron</keyword>
<feature type="domain" description="Ferrous iron transporter FeoA-like" evidence="2">
    <location>
        <begin position="17"/>
        <end position="91"/>
    </location>
</feature>
<dbReference type="Gene3D" id="2.30.30.90">
    <property type="match status" value="1"/>
</dbReference>
<reference evidence="4" key="1">
    <citation type="submission" date="2018-02" db="EMBL/GenBank/DDBJ databases">
        <authorList>
            <person name="Hornung B."/>
        </authorList>
    </citation>
    <scope>NUCLEOTIDE SEQUENCE [LARGE SCALE GENOMIC DNA]</scope>
</reference>
<dbReference type="InterPro" id="IPR038157">
    <property type="entry name" value="FeoA_core_dom"/>
</dbReference>
<name>A0A375I3S8_9ACTN</name>
<evidence type="ECO:0000313" key="3">
    <source>
        <dbReference type="EMBL" id="SPF67843.1"/>
    </source>
</evidence>
<organism evidence="3 4">
    <name type="scientific">Propionibacterium ruminifibrarum</name>
    <dbReference type="NCBI Taxonomy" id="1962131"/>
    <lineage>
        <taxon>Bacteria</taxon>
        <taxon>Bacillati</taxon>
        <taxon>Actinomycetota</taxon>
        <taxon>Actinomycetes</taxon>
        <taxon>Propionibacteriales</taxon>
        <taxon>Propionibacteriaceae</taxon>
        <taxon>Propionibacterium</taxon>
    </lineage>
</organism>